<dbReference type="Gene3D" id="3.40.50.720">
    <property type="entry name" value="NAD(P)-binding Rossmann-like Domain"/>
    <property type="match status" value="1"/>
</dbReference>
<dbReference type="CDD" id="cd08946">
    <property type="entry name" value="SDR_e"/>
    <property type="match status" value="1"/>
</dbReference>
<dbReference type="PANTHER" id="PTHR43245:SF23">
    <property type="entry name" value="NAD(P)-BINDING DOMAIN-CONTAINING PROTEIN"/>
    <property type="match status" value="1"/>
</dbReference>
<dbReference type="Pfam" id="PF01370">
    <property type="entry name" value="Epimerase"/>
    <property type="match status" value="1"/>
</dbReference>
<dbReference type="InterPro" id="IPR036291">
    <property type="entry name" value="NAD(P)-bd_dom_sf"/>
</dbReference>
<dbReference type="InterPro" id="IPR001509">
    <property type="entry name" value="Epimerase_deHydtase"/>
</dbReference>
<protein>
    <submittedName>
        <fullName evidence="2">Nucleoside-diphosphate-sugar epimerase</fullName>
    </submittedName>
</protein>
<proteinExistence type="predicted"/>
<name>A0A1I0R8Y3_9RHOB</name>
<keyword evidence="3" id="KW-1185">Reference proteome</keyword>
<accession>A0A1I0R8Y3</accession>
<dbReference type="Proteomes" id="UP000199650">
    <property type="component" value="Unassembled WGS sequence"/>
</dbReference>
<dbReference type="PANTHER" id="PTHR43245">
    <property type="entry name" value="BIFUNCTIONAL POLYMYXIN RESISTANCE PROTEIN ARNA"/>
    <property type="match status" value="1"/>
</dbReference>
<dbReference type="STRING" id="1173584.SAMN05444851_3258"/>
<dbReference type="SUPFAM" id="SSF51735">
    <property type="entry name" value="NAD(P)-binding Rossmann-fold domains"/>
    <property type="match status" value="1"/>
</dbReference>
<dbReference type="InterPro" id="IPR050177">
    <property type="entry name" value="Lipid_A_modif_metabolic_enz"/>
</dbReference>
<feature type="domain" description="NAD-dependent epimerase/dehydratase" evidence="1">
    <location>
        <begin position="37"/>
        <end position="211"/>
    </location>
</feature>
<dbReference type="EMBL" id="FOJB01000003">
    <property type="protein sequence ID" value="SEW37261.1"/>
    <property type="molecule type" value="Genomic_DNA"/>
</dbReference>
<organism evidence="2 3">
    <name type="scientific">Aliiroseovarius sediminilitoris</name>
    <dbReference type="NCBI Taxonomy" id="1173584"/>
    <lineage>
        <taxon>Bacteria</taxon>
        <taxon>Pseudomonadati</taxon>
        <taxon>Pseudomonadota</taxon>
        <taxon>Alphaproteobacteria</taxon>
        <taxon>Rhodobacterales</taxon>
        <taxon>Paracoccaceae</taxon>
        <taxon>Aliiroseovarius</taxon>
    </lineage>
</organism>
<reference evidence="2 3" key="1">
    <citation type="submission" date="2016-10" db="EMBL/GenBank/DDBJ databases">
        <authorList>
            <person name="de Groot N.N."/>
        </authorList>
    </citation>
    <scope>NUCLEOTIDE SEQUENCE [LARGE SCALE GENOMIC DNA]</scope>
    <source>
        <strain evidence="2 3">DSM 29439</strain>
    </source>
</reference>
<evidence type="ECO:0000313" key="2">
    <source>
        <dbReference type="EMBL" id="SEW37261.1"/>
    </source>
</evidence>
<gene>
    <name evidence="2" type="ORF">SAMN05444851_3258</name>
</gene>
<sequence>MTGCDINLFDQADFPPGGDLPDIPNLGKDIRDLTVDDLRGFDAVVHLAALSNDPLGQLRPGLTQAINHEGTVHVARCAKEAGVSRFVFASSCSNYGKAGEGLVDEGGKLNPQTDYGVSKVLAERDLKPLADDDFCPVFLRFATAYGVSPRMRFDIVLNNLIAHAFTTGKIMMMSDGTPWRPIIHVEDMARAFLAALDADADAIRGEAFNVCRTENNYQIKELAEIVADTVDGSEIDYASDAGPDNRSYRVSSAKIERLIPGFEPIWDAKRGAQQLYDAVKSYGLVTDDFEGRKYKRLAQLEALVAEGRLDEEFRVVG</sequence>
<dbReference type="AlphaFoldDB" id="A0A1I0R8Y3"/>
<evidence type="ECO:0000259" key="1">
    <source>
        <dbReference type="Pfam" id="PF01370"/>
    </source>
</evidence>
<evidence type="ECO:0000313" key="3">
    <source>
        <dbReference type="Proteomes" id="UP000199650"/>
    </source>
</evidence>